<evidence type="ECO:0000313" key="2">
    <source>
        <dbReference type="WBParaSite" id="maker-PairedContig_439-snap-gene-0.9-mRNA-1"/>
    </source>
</evidence>
<sequence length="331" mass="38045">MHGFSANMEHAEAYGPNLPTFADLKNHLRKEPLYFQVLEGYLRNTAKLIEELRAKLDNETIEVPRADLRICPSPPPSREQIEMFHQFMEIQRDLEREAENEDQIALHLLEQQQRALELQQQQEEEPVPALVDAQESSEEVEEMAEEWQVPHDEEGCDAAPRTSAGILERSEVESIREIALRSRTIRIPQRKARPVVPEAFHAPVVEGLPARYQQLLVRPPIDPYVVIRNADGSTTIECGICPKEFGTLKGWRIHASKVHRQNGFCQKCGHFVDMPHVRSDDEITATMELHALEWCPKATKAVMNDRAIKRRRLELVGRNEEAMHYYIPSAQ</sequence>
<proteinExistence type="predicted"/>
<dbReference type="InterPro" id="IPR013087">
    <property type="entry name" value="Znf_C2H2_type"/>
</dbReference>
<dbReference type="AlphaFoldDB" id="A0A1I8ESB7"/>
<accession>A0A1I8ESB7</accession>
<name>A0A1I8ESB7_WUCBA</name>
<organism evidence="2">
    <name type="scientific">Wuchereria bancrofti</name>
    <dbReference type="NCBI Taxonomy" id="6293"/>
    <lineage>
        <taxon>Eukaryota</taxon>
        <taxon>Metazoa</taxon>
        <taxon>Ecdysozoa</taxon>
        <taxon>Nematoda</taxon>
        <taxon>Chromadorea</taxon>
        <taxon>Rhabditida</taxon>
        <taxon>Spirurina</taxon>
        <taxon>Spiruromorpha</taxon>
        <taxon>Filarioidea</taxon>
        <taxon>Onchocercidae</taxon>
        <taxon>Wuchereria</taxon>
    </lineage>
</organism>
<dbReference type="WBParaSite" id="maker-PairedContig_439-snap-gene-0.9-mRNA-1">
    <property type="protein sequence ID" value="maker-PairedContig_439-snap-gene-0.9-mRNA-1"/>
    <property type="gene ID" value="maker-PairedContig_439-snap-gene-0.9"/>
</dbReference>
<evidence type="ECO:0000259" key="1">
    <source>
        <dbReference type="PROSITE" id="PS00028"/>
    </source>
</evidence>
<reference evidence="2" key="1">
    <citation type="submission" date="2016-11" db="UniProtKB">
        <authorList>
            <consortium name="WormBaseParasite"/>
        </authorList>
    </citation>
    <scope>IDENTIFICATION</scope>
    <source>
        <strain evidence="2">pt0022</strain>
    </source>
</reference>
<dbReference type="PROSITE" id="PS00028">
    <property type="entry name" value="ZINC_FINGER_C2H2_1"/>
    <property type="match status" value="1"/>
</dbReference>
<feature type="domain" description="C2H2-type" evidence="1">
    <location>
        <begin position="238"/>
        <end position="259"/>
    </location>
</feature>
<protein>
    <submittedName>
        <fullName evidence="2">Zinc finger protein</fullName>
    </submittedName>
</protein>